<gene>
    <name evidence="1" type="ORF">HaLaN_29343</name>
</gene>
<accession>A0A6A0AF44</accession>
<sequence length="76" mass="8238">MPHGATPIAHVPAPGHARKDLLLGNIRSSHQQLLELRLRLAELQPAARDPKNIIWCGSSCDQCGGVYMLTVIEPSS</sequence>
<dbReference type="EMBL" id="BLLF01004933">
    <property type="protein sequence ID" value="GFH30477.1"/>
    <property type="molecule type" value="Genomic_DNA"/>
</dbReference>
<keyword evidence="2" id="KW-1185">Reference proteome</keyword>
<comment type="caution">
    <text evidence="1">The sequence shown here is derived from an EMBL/GenBank/DDBJ whole genome shotgun (WGS) entry which is preliminary data.</text>
</comment>
<proteinExistence type="predicted"/>
<evidence type="ECO:0000313" key="2">
    <source>
        <dbReference type="Proteomes" id="UP000485058"/>
    </source>
</evidence>
<evidence type="ECO:0000313" key="1">
    <source>
        <dbReference type="EMBL" id="GFH30477.1"/>
    </source>
</evidence>
<dbReference type="Proteomes" id="UP000485058">
    <property type="component" value="Unassembled WGS sequence"/>
</dbReference>
<name>A0A6A0AF44_HAELA</name>
<organism evidence="1 2">
    <name type="scientific">Haematococcus lacustris</name>
    <name type="common">Green alga</name>
    <name type="synonym">Haematococcus pluvialis</name>
    <dbReference type="NCBI Taxonomy" id="44745"/>
    <lineage>
        <taxon>Eukaryota</taxon>
        <taxon>Viridiplantae</taxon>
        <taxon>Chlorophyta</taxon>
        <taxon>core chlorophytes</taxon>
        <taxon>Chlorophyceae</taxon>
        <taxon>CS clade</taxon>
        <taxon>Chlamydomonadales</taxon>
        <taxon>Haematococcaceae</taxon>
        <taxon>Haematococcus</taxon>
    </lineage>
</organism>
<protein>
    <submittedName>
        <fullName evidence="1">Uncharacterized protein</fullName>
    </submittedName>
</protein>
<dbReference type="AlphaFoldDB" id="A0A6A0AF44"/>
<reference evidence="1 2" key="1">
    <citation type="submission" date="2020-02" db="EMBL/GenBank/DDBJ databases">
        <title>Draft genome sequence of Haematococcus lacustris strain NIES-144.</title>
        <authorList>
            <person name="Morimoto D."/>
            <person name="Nakagawa S."/>
            <person name="Yoshida T."/>
            <person name="Sawayama S."/>
        </authorList>
    </citation>
    <scope>NUCLEOTIDE SEQUENCE [LARGE SCALE GENOMIC DNA]</scope>
    <source>
        <strain evidence="1 2">NIES-144</strain>
    </source>
</reference>